<comment type="caution">
    <text evidence="17">The sequence shown here is derived from an EMBL/GenBank/DDBJ whole genome shotgun (WGS) entry which is preliminary data.</text>
</comment>
<dbReference type="OrthoDB" id="1667110at2759"/>
<dbReference type="Pfam" id="PF10497">
    <property type="entry name" value="zf-4CXXC_R1"/>
    <property type="match status" value="1"/>
</dbReference>
<keyword evidence="7" id="KW-0560">Oxidoreductase</keyword>
<dbReference type="InterPro" id="IPR018866">
    <property type="entry name" value="Znf-4CXXC_R1"/>
</dbReference>
<keyword evidence="18" id="KW-1185">Reference proteome</keyword>
<evidence type="ECO:0000256" key="11">
    <source>
        <dbReference type="ARBA" id="ARBA00023242"/>
    </source>
</evidence>
<evidence type="ECO:0000259" key="16">
    <source>
        <dbReference type="PROSITE" id="PS51184"/>
    </source>
</evidence>
<proteinExistence type="inferred from homology"/>
<dbReference type="PROSITE" id="PS50089">
    <property type="entry name" value="ZF_RING_2"/>
    <property type="match status" value="1"/>
</dbReference>
<keyword evidence="6" id="KW-0862">Zinc</keyword>
<dbReference type="AlphaFoldDB" id="A0A834X9B2"/>
<evidence type="ECO:0000256" key="10">
    <source>
        <dbReference type="ARBA" id="ARBA00023163"/>
    </source>
</evidence>
<evidence type="ECO:0000259" key="15">
    <source>
        <dbReference type="PROSITE" id="PS50089"/>
    </source>
</evidence>
<evidence type="ECO:0000256" key="2">
    <source>
        <dbReference type="ARBA" id="ARBA00004123"/>
    </source>
</evidence>
<dbReference type="PANTHER" id="PTHR12549:SF37">
    <property type="entry name" value="LYSINE-SPECIFIC DEMETHYLASE JMJ26"/>
    <property type="match status" value="1"/>
</dbReference>
<dbReference type="Proteomes" id="UP000634136">
    <property type="component" value="Unassembled WGS sequence"/>
</dbReference>
<evidence type="ECO:0000256" key="6">
    <source>
        <dbReference type="ARBA" id="ARBA00022833"/>
    </source>
</evidence>
<dbReference type="InterPro" id="IPR045109">
    <property type="entry name" value="LSDs-like"/>
</dbReference>
<comment type="similarity">
    <text evidence="3">Belongs to the JARID1 histone demethylase family.</text>
</comment>
<reference evidence="17" key="1">
    <citation type="submission" date="2020-09" db="EMBL/GenBank/DDBJ databases">
        <title>Genome-Enabled Discovery of Anthraquinone Biosynthesis in Senna tora.</title>
        <authorList>
            <person name="Kang S.-H."/>
            <person name="Pandey R.P."/>
            <person name="Lee C.-M."/>
            <person name="Sim J.-S."/>
            <person name="Jeong J.-T."/>
            <person name="Choi B.-S."/>
            <person name="Jung M."/>
            <person name="Ginzburg D."/>
            <person name="Zhao K."/>
            <person name="Won S.Y."/>
            <person name="Oh T.-J."/>
            <person name="Yu Y."/>
            <person name="Kim N.-H."/>
            <person name="Lee O.R."/>
            <person name="Lee T.-H."/>
            <person name="Bashyal P."/>
            <person name="Kim T.-S."/>
            <person name="Lee W.-H."/>
            <person name="Kawkins C."/>
            <person name="Kim C.-K."/>
            <person name="Kim J.S."/>
            <person name="Ahn B.O."/>
            <person name="Rhee S.Y."/>
            <person name="Sohng J.K."/>
        </authorList>
    </citation>
    <scope>NUCLEOTIDE SEQUENCE</scope>
    <source>
        <tissue evidence="17">Leaf</tissue>
    </source>
</reference>
<dbReference type="GO" id="GO:0000785">
    <property type="term" value="C:chromatin"/>
    <property type="evidence" value="ECO:0007669"/>
    <property type="project" value="TreeGrafter"/>
</dbReference>
<keyword evidence="17" id="KW-0489">Methyltransferase</keyword>
<gene>
    <name evidence="17" type="ORF">G2W53_002893</name>
</gene>
<evidence type="ECO:0000256" key="9">
    <source>
        <dbReference type="ARBA" id="ARBA00023015"/>
    </source>
</evidence>
<dbReference type="InterPro" id="IPR003347">
    <property type="entry name" value="JmjC_dom"/>
</dbReference>
<dbReference type="FunFam" id="2.60.120.650:FF:000026">
    <property type="entry name" value="Transcription factor jumonji domain-containing protein"/>
    <property type="match status" value="1"/>
</dbReference>
<keyword evidence="5 13" id="KW-0863">Zinc-finger</keyword>
<keyword evidence="11" id="KW-0539">Nucleus</keyword>
<evidence type="ECO:0000256" key="14">
    <source>
        <dbReference type="SAM" id="MobiDB-lite"/>
    </source>
</evidence>
<accession>A0A834X9B2</accession>
<dbReference type="PANTHER" id="PTHR12549">
    <property type="entry name" value="JMJC DOMAIN-CONTAINING HISTONE DEMETHYLATION PROTEIN"/>
    <property type="match status" value="1"/>
</dbReference>
<feature type="region of interest" description="Disordered" evidence="14">
    <location>
        <begin position="48"/>
        <end position="91"/>
    </location>
</feature>
<evidence type="ECO:0000256" key="8">
    <source>
        <dbReference type="ARBA" id="ARBA00023004"/>
    </source>
</evidence>
<sequence length="892" mass="102703">MADKFSREFIRLSEYRFILSLSLTHRSKPKVKMEVDYSHAFEVSKKRKIQERHKYNPMEEDEDDIPLPSKKSAKLSCKKGDEPKKFPAASETKRSFQNDFLVDNFEEEDVDDEEALVWWKFRSRRRTQRMDIIMRKECSESSGESPHSNKTNLHSPPASSSSDSKNHTKDNDSATSMKGTKKRACLTCHQCMKKERRIFVPCTKCEQKLYCIQCIKQWYPDMSEEEIADSCPSCRNNCNCNVCLRSSGMIKTSMRDITDYEKFQYLQYLINLIHPFLKQICEEQALEEEIEARIQGKPWYLIKVQQTLCGGDERVYCDHCATSIVDLHRSCPECSYELCLQCCQEVRNGTISPRDEMKFQYVNKGYDYMHGGDPLPLSGNSETLGNHLTDLSTLWTAKSNGSVCCAPKEVGGCGSCQLELKHILPRGWIRDLEAKARDWVRMCKTEQAPLKQEDAAASSCCNSMRRAASRDSLDDNHIYCPSGDILSEGLSLFRKHWTNGQPVIVRDVLQQATGLSWEPMVIWRAVCETLDSRINMKMSEVKAIDCLAGCEVEINTRKFFKGYMEGRTYSNLWPEMLKLKDWPPSDKFEDLLPRHCDEFIRSLPFQEYTDPRAGIFNLAAKLPMHVMKPDMGPKTYIAYGVKEELGRGDSVTKLHCDMSDAVNILTHTADVELNGEQRMSILNLKKAHKAQDEIERKLEDKEVLELTDTEKCFAATNGDISPNFEAFEAPNFEACEAGAALWDIFRREDTEKLETYLRNHSKEFRHTYCCPVEEVVHPIHDQCFYLTLEHKKKLKEEFGVEPWTFEQKLGEAVFIPAGCPHQVRNLKSCTKVAVDFVSPENLHECLRLTNQFRQLPKNHKAREDKLEIKKMIVYAADQTLTDLESLLLKCSS</sequence>
<evidence type="ECO:0000256" key="3">
    <source>
        <dbReference type="ARBA" id="ARBA00006801"/>
    </source>
</evidence>
<comment type="function">
    <text evidence="12">May function as histone H3 lysine demethylase and be involved in regulation of gene expression.</text>
</comment>
<organism evidence="17 18">
    <name type="scientific">Senna tora</name>
    <dbReference type="NCBI Taxonomy" id="362788"/>
    <lineage>
        <taxon>Eukaryota</taxon>
        <taxon>Viridiplantae</taxon>
        <taxon>Streptophyta</taxon>
        <taxon>Embryophyta</taxon>
        <taxon>Tracheophyta</taxon>
        <taxon>Spermatophyta</taxon>
        <taxon>Magnoliopsida</taxon>
        <taxon>eudicotyledons</taxon>
        <taxon>Gunneridae</taxon>
        <taxon>Pentapetalae</taxon>
        <taxon>rosids</taxon>
        <taxon>fabids</taxon>
        <taxon>Fabales</taxon>
        <taxon>Fabaceae</taxon>
        <taxon>Caesalpinioideae</taxon>
        <taxon>Cassia clade</taxon>
        <taxon>Senna</taxon>
    </lineage>
</organism>
<dbReference type="SMART" id="SM00558">
    <property type="entry name" value="JmjC"/>
    <property type="match status" value="1"/>
</dbReference>
<dbReference type="GO" id="GO:0032259">
    <property type="term" value="P:methylation"/>
    <property type="evidence" value="ECO:0007669"/>
    <property type="project" value="UniProtKB-KW"/>
</dbReference>
<comment type="subcellular location">
    <subcellularLocation>
        <location evidence="2">Nucleus</location>
    </subcellularLocation>
</comment>
<dbReference type="GO" id="GO:0032454">
    <property type="term" value="F:histone H3K9 demethylase activity"/>
    <property type="evidence" value="ECO:0007669"/>
    <property type="project" value="InterPro"/>
</dbReference>
<evidence type="ECO:0000256" key="1">
    <source>
        <dbReference type="ARBA" id="ARBA00001954"/>
    </source>
</evidence>
<evidence type="ECO:0000256" key="12">
    <source>
        <dbReference type="ARBA" id="ARBA00060112"/>
    </source>
</evidence>
<dbReference type="CDD" id="cd02208">
    <property type="entry name" value="cupin_RmlC-like"/>
    <property type="match status" value="1"/>
</dbReference>
<keyword evidence="9" id="KW-0805">Transcription regulation</keyword>
<keyword evidence="10" id="KW-0804">Transcription</keyword>
<dbReference type="EMBL" id="JAAIUW010000002">
    <property type="protein sequence ID" value="KAF7840595.1"/>
    <property type="molecule type" value="Genomic_DNA"/>
</dbReference>
<feature type="region of interest" description="Disordered" evidence="14">
    <location>
        <begin position="137"/>
        <end position="176"/>
    </location>
</feature>
<dbReference type="PROSITE" id="PS51184">
    <property type="entry name" value="JMJC"/>
    <property type="match status" value="1"/>
</dbReference>
<keyword evidence="4" id="KW-0479">Metal-binding</keyword>
<protein>
    <submittedName>
        <fullName evidence="17">Lysine-specific demethylase JMJ25</fullName>
    </submittedName>
</protein>
<comment type="cofactor">
    <cofactor evidence="1">
        <name>Fe(2+)</name>
        <dbReference type="ChEBI" id="CHEBI:29033"/>
    </cofactor>
</comment>
<feature type="compositionally biased region" description="Basic and acidic residues" evidence="14">
    <location>
        <begin position="78"/>
        <end position="91"/>
    </location>
</feature>
<evidence type="ECO:0000256" key="4">
    <source>
        <dbReference type="ARBA" id="ARBA00022723"/>
    </source>
</evidence>
<dbReference type="InterPro" id="IPR001841">
    <property type="entry name" value="Znf_RING"/>
</dbReference>
<dbReference type="SUPFAM" id="SSF51197">
    <property type="entry name" value="Clavaminate synthase-like"/>
    <property type="match status" value="1"/>
</dbReference>
<feature type="compositionally biased region" description="Polar residues" evidence="14">
    <location>
        <begin position="140"/>
        <end position="154"/>
    </location>
</feature>
<dbReference type="Pfam" id="PF02373">
    <property type="entry name" value="JmjC"/>
    <property type="match status" value="1"/>
</dbReference>
<evidence type="ECO:0000256" key="5">
    <source>
        <dbReference type="ARBA" id="ARBA00022771"/>
    </source>
</evidence>
<evidence type="ECO:0000256" key="13">
    <source>
        <dbReference type="PROSITE-ProRule" id="PRU00175"/>
    </source>
</evidence>
<feature type="domain" description="JmjC" evidence="16">
    <location>
        <begin position="611"/>
        <end position="853"/>
    </location>
</feature>
<dbReference type="GO" id="GO:0006357">
    <property type="term" value="P:regulation of transcription by RNA polymerase II"/>
    <property type="evidence" value="ECO:0007669"/>
    <property type="project" value="TreeGrafter"/>
</dbReference>
<feature type="domain" description="RING-type" evidence="15">
    <location>
        <begin position="185"/>
        <end position="235"/>
    </location>
</feature>
<dbReference type="GO" id="GO:0003712">
    <property type="term" value="F:transcription coregulator activity"/>
    <property type="evidence" value="ECO:0007669"/>
    <property type="project" value="TreeGrafter"/>
</dbReference>
<dbReference type="GO" id="GO:0016491">
    <property type="term" value="F:oxidoreductase activity"/>
    <property type="evidence" value="ECO:0007669"/>
    <property type="project" value="UniProtKB-KW"/>
</dbReference>
<evidence type="ECO:0000313" key="17">
    <source>
        <dbReference type="EMBL" id="KAF7840595.1"/>
    </source>
</evidence>
<dbReference type="GO" id="GO:0008270">
    <property type="term" value="F:zinc ion binding"/>
    <property type="evidence" value="ECO:0007669"/>
    <property type="project" value="UniProtKB-KW"/>
</dbReference>
<dbReference type="GO" id="GO:0000118">
    <property type="term" value="C:histone deacetylase complex"/>
    <property type="evidence" value="ECO:0007669"/>
    <property type="project" value="TreeGrafter"/>
</dbReference>
<evidence type="ECO:0000313" key="18">
    <source>
        <dbReference type="Proteomes" id="UP000634136"/>
    </source>
</evidence>
<evidence type="ECO:0000256" key="7">
    <source>
        <dbReference type="ARBA" id="ARBA00023002"/>
    </source>
</evidence>
<name>A0A834X9B2_9FABA</name>
<dbReference type="Gene3D" id="2.60.120.650">
    <property type="entry name" value="Cupin"/>
    <property type="match status" value="1"/>
</dbReference>
<dbReference type="GO" id="GO:0031490">
    <property type="term" value="F:chromatin DNA binding"/>
    <property type="evidence" value="ECO:0007669"/>
    <property type="project" value="TreeGrafter"/>
</dbReference>
<keyword evidence="8" id="KW-0408">Iron</keyword>
<dbReference type="GO" id="GO:0008168">
    <property type="term" value="F:methyltransferase activity"/>
    <property type="evidence" value="ECO:0007669"/>
    <property type="project" value="UniProtKB-KW"/>
</dbReference>
<keyword evidence="17" id="KW-0808">Transferase</keyword>